<evidence type="ECO:0000313" key="2">
    <source>
        <dbReference type="Proteomes" id="UP000215914"/>
    </source>
</evidence>
<reference evidence="1" key="2">
    <citation type="submission" date="2020-06" db="EMBL/GenBank/DDBJ databases">
        <title>Helianthus annuus Genome sequencing and assembly Release 2.</title>
        <authorList>
            <person name="Gouzy J."/>
            <person name="Langlade N."/>
            <person name="Munos S."/>
        </authorList>
    </citation>
    <scope>NUCLEOTIDE SEQUENCE</scope>
    <source>
        <tissue evidence="1">Leaves</tissue>
    </source>
</reference>
<accession>A0A9K3INF7</accession>
<comment type="caution">
    <text evidence="1">The sequence shown here is derived from an EMBL/GenBank/DDBJ whole genome shotgun (WGS) entry which is preliminary data.</text>
</comment>
<dbReference type="Proteomes" id="UP000215914">
    <property type="component" value="Unassembled WGS sequence"/>
</dbReference>
<gene>
    <name evidence="1" type="ORF">HanXRQr2_Chr07g0313181</name>
</gene>
<protein>
    <submittedName>
        <fullName evidence="1">Uncharacterized protein</fullName>
    </submittedName>
</protein>
<evidence type="ECO:0000313" key="1">
    <source>
        <dbReference type="EMBL" id="KAF5800188.1"/>
    </source>
</evidence>
<organism evidence="1 2">
    <name type="scientific">Helianthus annuus</name>
    <name type="common">Common sunflower</name>
    <dbReference type="NCBI Taxonomy" id="4232"/>
    <lineage>
        <taxon>Eukaryota</taxon>
        <taxon>Viridiplantae</taxon>
        <taxon>Streptophyta</taxon>
        <taxon>Embryophyta</taxon>
        <taxon>Tracheophyta</taxon>
        <taxon>Spermatophyta</taxon>
        <taxon>Magnoliopsida</taxon>
        <taxon>eudicotyledons</taxon>
        <taxon>Gunneridae</taxon>
        <taxon>Pentapetalae</taxon>
        <taxon>asterids</taxon>
        <taxon>campanulids</taxon>
        <taxon>Asterales</taxon>
        <taxon>Asteraceae</taxon>
        <taxon>Asteroideae</taxon>
        <taxon>Heliantheae alliance</taxon>
        <taxon>Heliantheae</taxon>
        <taxon>Helianthus</taxon>
    </lineage>
</organism>
<reference evidence="1" key="1">
    <citation type="journal article" date="2017" name="Nature">
        <title>The sunflower genome provides insights into oil metabolism, flowering and Asterid evolution.</title>
        <authorList>
            <person name="Badouin H."/>
            <person name="Gouzy J."/>
            <person name="Grassa C.J."/>
            <person name="Murat F."/>
            <person name="Staton S.E."/>
            <person name="Cottret L."/>
            <person name="Lelandais-Briere C."/>
            <person name="Owens G.L."/>
            <person name="Carrere S."/>
            <person name="Mayjonade B."/>
            <person name="Legrand L."/>
            <person name="Gill N."/>
            <person name="Kane N.C."/>
            <person name="Bowers J.E."/>
            <person name="Hubner S."/>
            <person name="Bellec A."/>
            <person name="Berard A."/>
            <person name="Berges H."/>
            <person name="Blanchet N."/>
            <person name="Boniface M.C."/>
            <person name="Brunel D."/>
            <person name="Catrice O."/>
            <person name="Chaidir N."/>
            <person name="Claudel C."/>
            <person name="Donnadieu C."/>
            <person name="Faraut T."/>
            <person name="Fievet G."/>
            <person name="Helmstetter N."/>
            <person name="King M."/>
            <person name="Knapp S.J."/>
            <person name="Lai Z."/>
            <person name="Le Paslier M.C."/>
            <person name="Lippi Y."/>
            <person name="Lorenzon L."/>
            <person name="Mandel J.R."/>
            <person name="Marage G."/>
            <person name="Marchand G."/>
            <person name="Marquand E."/>
            <person name="Bret-Mestries E."/>
            <person name="Morien E."/>
            <person name="Nambeesan S."/>
            <person name="Nguyen T."/>
            <person name="Pegot-Espagnet P."/>
            <person name="Pouilly N."/>
            <person name="Raftis F."/>
            <person name="Sallet E."/>
            <person name="Schiex T."/>
            <person name="Thomas J."/>
            <person name="Vandecasteele C."/>
            <person name="Vares D."/>
            <person name="Vear F."/>
            <person name="Vautrin S."/>
            <person name="Crespi M."/>
            <person name="Mangin B."/>
            <person name="Burke J.M."/>
            <person name="Salse J."/>
            <person name="Munos S."/>
            <person name="Vincourt P."/>
            <person name="Rieseberg L.H."/>
            <person name="Langlade N.B."/>
        </authorList>
    </citation>
    <scope>NUCLEOTIDE SEQUENCE</scope>
    <source>
        <tissue evidence="1">Leaves</tissue>
    </source>
</reference>
<sequence length="62" mass="7064">MTCMKLWLCRFSLSSEGISRAYRIEEATSVIFHGFTKIAPAPRDCAAPTNYVNVTWKLVILR</sequence>
<dbReference type="AlphaFoldDB" id="A0A9K3INF7"/>
<name>A0A9K3INF7_HELAN</name>
<keyword evidence="2" id="KW-1185">Reference proteome</keyword>
<dbReference type="Gramene" id="mRNA:HanXRQr2_Chr07g0313181">
    <property type="protein sequence ID" value="CDS:HanXRQr2_Chr07g0313181.1"/>
    <property type="gene ID" value="HanXRQr2_Chr07g0313181"/>
</dbReference>
<dbReference type="EMBL" id="MNCJ02000322">
    <property type="protein sequence ID" value="KAF5800188.1"/>
    <property type="molecule type" value="Genomic_DNA"/>
</dbReference>
<proteinExistence type="predicted"/>